<feature type="compositionally biased region" description="Low complexity" evidence="1">
    <location>
        <begin position="96"/>
        <end position="109"/>
    </location>
</feature>
<feature type="compositionally biased region" description="Basic and acidic residues" evidence="1">
    <location>
        <begin position="38"/>
        <end position="50"/>
    </location>
</feature>
<feature type="region of interest" description="Disordered" evidence="1">
    <location>
        <begin position="209"/>
        <end position="250"/>
    </location>
</feature>
<feature type="compositionally biased region" description="Polar residues" evidence="1">
    <location>
        <begin position="728"/>
        <end position="743"/>
    </location>
</feature>
<dbReference type="GO" id="GO:0005634">
    <property type="term" value="C:nucleus"/>
    <property type="evidence" value="ECO:0007669"/>
    <property type="project" value="TreeGrafter"/>
</dbReference>
<name>A0A197JQU4_9FUNG</name>
<dbReference type="AlphaFoldDB" id="A0A197JQU4"/>
<dbReference type="PANTHER" id="PTHR14312">
    <property type="entry name" value="CREB/ATF BZIP TRANSCRIPTION FACTOR"/>
    <property type="match status" value="1"/>
</dbReference>
<organism evidence="3 4">
    <name type="scientific">Linnemannia elongata AG-77</name>
    <dbReference type="NCBI Taxonomy" id="1314771"/>
    <lineage>
        <taxon>Eukaryota</taxon>
        <taxon>Fungi</taxon>
        <taxon>Fungi incertae sedis</taxon>
        <taxon>Mucoromycota</taxon>
        <taxon>Mortierellomycotina</taxon>
        <taxon>Mortierellomycetes</taxon>
        <taxon>Mortierellales</taxon>
        <taxon>Mortierellaceae</taxon>
        <taxon>Linnemannia</taxon>
    </lineage>
</organism>
<dbReference type="InterPro" id="IPR036864">
    <property type="entry name" value="Zn2-C6_fun-type_DNA-bd_sf"/>
</dbReference>
<evidence type="ECO:0000313" key="3">
    <source>
        <dbReference type="EMBL" id="OAQ26699.1"/>
    </source>
</evidence>
<dbReference type="InterPro" id="IPR001138">
    <property type="entry name" value="Zn2Cys6_DnaBD"/>
</dbReference>
<dbReference type="GO" id="GO:0000981">
    <property type="term" value="F:DNA-binding transcription factor activity, RNA polymerase II-specific"/>
    <property type="evidence" value="ECO:0007669"/>
    <property type="project" value="InterPro"/>
</dbReference>
<dbReference type="PROSITE" id="PS50048">
    <property type="entry name" value="ZN2_CY6_FUNGAL_2"/>
    <property type="match status" value="1"/>
</dbReference>
<feature type="region of interest" description="Disordered" evidence="1">
    <location>
        <begin position="645"/>
        <end position="679"/>
    </location>
</feature>
<dbReference type="Proteomes" id="UP000078512">
    <property type="component" value="Unassembled WGS sequence"/>
</dbReference>
<dbReference type="SUPFAM" id="SSF57701">
    <property type="entry name" value="Zn2/Cys6 DNA-binding domain"/>
    <property type="match status" value="1"/>
</dbReference>
<dbReference type="Pfam" id="PF00172">
    <property type="entry name" value="Zn_clus"/>
    <property type="match status" value="1"/>
</dbReference>
<accession>A0A197JQU4</accession>
<gene>
    <name evidence="3" type="ORF">K457DRAFT_679553</name>
</gene>
<dbReference type="PANTHER" id="PTHR14312:SF1">
    <property type="entry name" value="BASIC-LEUCINE ZIPPER TRANSCRIPTION FACTOR A"/>
    <property type="match status" value="1"/>
</dbReference>
<feature type="compositionally biased region" description="Polar residues" evidence="1">
    <location>
        <begin position="1"/>
        <end position="11"/>
    </location>
</feature>
<evidence type="ECO:0000256" key="1">
    <source>
        <dbReference type="SAM" id="MobiDB-lite"/>
    </source>
</evidence>
<reference evidence="3 4" key="1">
    <citation type="submission" date="2016-05" db="EMBL/GenBank/DDBJ databases">
        <title>Genome sequencing reveals origins of a unique bacterial endosymbiosis in the earliest lineages of terrestrial Fungi.</title>
        <authorList>
            <consortium name="DOE Joint Genome Institute"/>
            <person name="Uehling J."/>
            <person name="Gryganskyi A."/>
            <person name="Hameed K."/>
            <person name="Tschaplinski T."/>
            <person name="Misztal P."/>
            <person name="Wu S."/>
            <person name="Desiro A."/>
            <person name="Vande Pol N."/>
            <person name="Du Z.-Y."/>
            <person name="Zienkiewicz A."/>
            <person name="Zienkiewicz K."/>
            <person name="Morin E."/>
            <person name="Tisserant E."/>
            <person name="Splivallo R."/>
            <person name="Hainaut M."/>
            <person name="Henrissat B."/>
            <person name="Ohm R."/>
            <person name="Kuo A."/>
            <person name="Yan J."/>
            <person name="Lipzen A."/>
            <person name="Nolan M."/>
            <person name="Labutti K."/>
            <person name="Barry K."/>
            <person name="Goldstein A."/>
            <person name="Labbe J."/>
            <person name="Schadt C."/>
            <person name="Tuskan G."/>
            <person name="Grigoriev I."/>
            <person name="Martin F."/>
            <person name="Vilgalys R."/>
            <person name="Bonito G."/>
        </authorList>
    </citation>
    <scope>NUCLEOTIDE SEQUENCE [LARGE SCALE GENOMIC DNA]</scope>
    <source>
        <strain evidence="3 4">AG-77</strain>
    </source>
</reference>
<feature type="compositionally biased region" description="Low complexity" evidence="1">
    <location>
        <begin position="436"/>
        <end position="446"/>
    </location>
</feature>
<feature type="region of interest" description="Disordered" evidence="1">
    <location>
        <begin position="421"/>
        <end position="446"/>
    </location>
</feature>
<feature type="region of interest" description="Disordered" evidence="1">
    <location>
        <begin position="1"/>
        <end position="55"/>
    </location>
</feature>
<feature type="compositionally biased region" description="Low complexity" evidence="1">
    <location>
        <begin position="223"/>
        <end position="250"/>
    </location>
</feature>
<feature type="domain" description="Zn(2)-C6 fungal-type" evidence="2">
    <location>
        <begin position="268"/>
        <end position="300"/>
    </location>
</feature>
<protein>
    <recommendedName>
        <fullName evidence="2">Zn(2)-C6 fungal-type domain-containing protein</fullName>
    </recommendedName>
</protein>
<dbReference type="Gene3D" id="4.10.240.10">
    <property type="entry name" value="Zn(2)-C6 fungal-type DNA-binding domain"/>
    <property type="match status" value="1"/>
</dbReference>
<evidence type="ECO:0000313" key="4">
    <source>
        <dbReference type="Proteomes" id="UP000078512"/>
    </source>
</evidence>
<proteinExistence type="predicted"/>
<feature type="region of interest" description="Disordered" evidence="1">
    <location>
        <begin position="723"/>
        <end position="750"/>
    </location>
</feature>
<dbReference type="CDD" id="cd00067">
    <property type="entry name" value="GAL4"/>
    <property type="match status" value="1"/>
</dbReference>
<keyword evidence="4" id="KW-1185">Reference proteome</keyword>
<sequence length="750" mass="81732">MTALSQQTTLGIDSPLSHMASRSFSEPFPYRGDSNDSDSIKQQHTPDHLYRTPSSYLGASDIDSMYNNMVRPEDFLNSLHHHIQSQQQQPHHHQQQQRLRQQQQHPQSSVDPMQDLNLLSSAFDPCSVPSTSSSPSSAAIAALATTSEATPTYLSFLPSFSSLPPLPPSFAPDISSFPSTSSSAAGDEDGHHYFVDSSATSSYGCQTMMESRRSMPPGHDHSSPSSSSSSSSGSSSKSSSPSASSSLVSSPISTHFDESAVMLPAITACASCKRSHIKCDSGRPCQNCLKHPSKALTCRDATPKPRGRPKGGSKAAAQAIMLASMYQQAQQQHQLHLQEQLHRHHQHHQQSGYVPRPRVMSLPQQSARTTYQVAPTVSLQHQYLSSQGSPQSVSLNYRAHSRSSPASPATLEHRVIRLGRRPSLPAGNHPYAMHRSSSGPHSSASFSSPIIASPIVPSSSHTSMTTSMGADAWASYSSSSTLGLTSTAQGFSHPPSVGSPDGSRGVVLAHQQGLDSMSFMQQQHRVAAAPLALGGTPFCRQTSITENNNNDPQAWLALQMLHQSLPSSSSMPLISTAAPLVAVSSSPAVSPCPSTVSTFSSASTKTIQLLTFKQRQHALSEEREMIKEEEENMCIGSIGMGIGFNPIGHDHDSEEECEREQKKEEEEEEEEGEEGRRRMEAMLQQQQHDMQVELQFLQQRQQLLQHQQEQVQREQALVQLNLQKQRKVSSSSHQLYPHPQQNGHGPVPFF</sequence>
<dbReference type="GO" id="GO:0008270">
    <property type="term" value="F:zinc ion binding"/>
    <property type="evidence" value="ECO:0007669"/>
    <property type="project" value="InterPro"/>
</dbReference>
<evidence type="ECO:0000259" key="2">
    <source>
        <dbReference type="PROSITE" id="PS50048"/>
    </source>
</evidence>
<feature type="compositionally biased region" description="Basic and acidic residues" evidence="1">
    <location>
        <begin position="210"/>
        <end position="222"/>
    </location>
</feature>
<feature type="region of interest" description="Disordered" evidence="1">
    <location>
        <begin position="82"/>
        <end position="112"/>
    </location>
</feature>
<dbReference type="EMBL" id="KV442064">
    <property type="protein sequence ID" value="OAQ26699.1"/>
    <property type="molecule type" value="Genomic_DNA"/>
</dbReference>
<dbReference type="GO" id="GO:0043565">
    <property type="term" value="F:sequence-specific DNA binding"/>
    <property type="evidence" value="ECO:0007669"/>
    <property type="project" value="TreeGrafter"/>
</dbReference>
<dbReference type="SMART" id="SM00066">
    <property type="entry name" value="GAL4"/>
    <property type="match status" value="1"/>
</dbReference>
<dbReference type="OrthoDB" id="1555531at2759"/>